<dbReference type="OrthoDB" id="5426988at2759"/>
<reference evidence="1" key="2">
    <citation type="journal article" date="2023" name="IMA Fungus">
        <title>Comparative genomic study of the Penicillium genus elucidates a diverse pangenome and 15 lateral gene transfer events.</title>
        <authorList>
            <person name="Petersen C."/>
            <person name="Sorensen T."/>
            <person name="Nielsen M.R."/>
            <person name="Sondergaard T.E."/>
            <person name="Sorensen J.L."/>
            <person name="Fitzpatrick D.A."/>
            <person name="Frisvad J.C."/>
            <person name="Nielsen K.L."/>
        </authorList>
    </citation>
    <scope>NUCLEOTIDE SEQUENCE</scope>
    <source>
        <strain evidence="1">IBT 29677</strain>
    </source>
</reference>
<evidence type="ECO:0000313" key="1">
    <source>
        <dbReference type="EMBL" id="KAJ5376552.1"/>
    </source>
</evidence>
<keyword evidence="2" id="KW-1185">Reference proteome</keyword>
<dbReference type="EMBL" id="JAPZBU010000012">
    <property type="protein sequence ID" value="KAJ5376552.1"/>
    <property type="molecule type" value="Genomic_DNA"/>
</dbReference>
<protein>
    <submittedName>
        <fullName evidence="1">Uncharacterized protein</fullName>
    </submittedName>
</protein>
<accession>A0A9W9SDA8</accession>
<dbReference type="AlphaFoldDB" id="A0A9W9SDA8"/>
<dbReference type="GeneID" id="81377055"/>
<evidence type="ECO:0000313" key="2">
    <source>
        <dbReference type="Proteomes" id="UP001147747"/>
    </source>
</evidence>
<dbReference type="SUPFAM" id="SSF52540">
    <property type="entry name" value="P-loop containing nucleoside triphosphate hydrolases"/>
    <property type="match status" value="1"/>
</dbReference>
<reference evidence="1" key="1">
    <citation type="submission" date="2022-12" db="EMBL/GenBank/DDBJ databases">
        <authorList>
            <person name="Petersen C."/>
        </authorList>
    </citation>
    <scope>NUCLEOTIDE SEQUENCE</scope>
    <source>
        <strain evidence="1">IBT 29677</strain>
    </source>
</reference>
<organism evidence="1 2">
    <name type="scientific">Penicillium cosmopolitanum</name>
    <dbReference type="NCBI Taxonomy" id="1131564"/>
    <lineage>
        <taxon>Eukaryota</taxon>
        <taxon>Fungi</taxon>
        <taxon>Dikarya</taxon>
        <taxon>Ascomycota</taxon>
        <taxon>Pezizomycotina</taxon>
        <taxon>Eurotiomycetes</taxon>
        <taxon>Eurotiomycetidae</taxon>
        <taxon>Eurotiales</taxon>
        <taxon>Aspergillaceae</taxon>
        <taxon>Penicillium</taxon>
    </lineage>
</organism>
<dbReference type="RefSeq" id="XP_056481582.1">
    <property type="nucleotide sequence ID" value="XM_056638075.1"/>
</dbReference>
<name>A0A9W9SDA8_9EURO</name>
<proteinExistence type="predicted"/>
<sequence>MLHQEPQARSTSSLPYATAFQMPAAPMIWVNGYPGSGKFTVCEVIRQLVPDGAIILDSHKLIDPVEVKFPRLHPDYQKERHIYRQAIFKQHVYNKDALSKLVVFTDFQSNNALGRDVATEYKIAALESGRPFLPVYLVCDVNTNLKRVNTIERIDSGTKKLTNVELVRELREKCELFHFDDCPGLTLDSTGASPLEIASKILDFVDNSRRSF</sequence>
<dbReference type="InterPro" id="IPR027417">
    <property type="entry name" value="P-loop_NTPase"/>
</dbReference>
<dbReference type="Gene3D" id="3.40.50.300">
    <property type="entry name" value="P-loop containing nucleotide triphosphate hydrolases"/>
    <property type="match status" value="1"/>
</dbReference>
<comment type="caution">
    <text evidence="1">The sequence shown here is derived from an EMBL/GenBank/DDBJ whole genome shotgun (WGS) entry which is preliminary data.</text>
</comment>
<gene>
    <name evidence="1" type="ORF">N7509_013438</name>
</gene>
<dbReference type="Proteomes" id="UP001147747">
    <property type="component" value="Unassembled WGS sequence"/>
</dbReference>